<keyword evidence="1" id="KW-0862">Zinc</keyword>
<proteinExistence type="predicted"/>
<accession>A0A833SJZ1</accession>
<dbReference type="EMBL" id="WSZM01000416">
    <property type="protein sequence ID" value="KAF4033579.1"/>
    <property type="molecule type" value="Genomic_DNA"/>
</dbReference>
<dbReference type="GO" id="GO:0003676">
    <property type="term" value="F:nucleic acid binding"/>
    <property type="evidence" value="ECO:0007669"/>
    <property type="project" value="InterPro"/>
</dbReference>
<feature type="region of interest" description="Disordered" evidence="2">
    <location>
        <begin position="158"/>
        <end position="227"/>
    </location>
</feature>
<dbReference type="SMART" id="SM00343">
    <property type="entry name" value="ZnF_C2HC"/>
    <property type="match status" value="1"/>
</dbReference>
<evidence type="ECO:0000313" key="5">
    <source>
        <dbReference type="Proteomes" id="UP000602510"/>
    </source>
</evidence>
<feature type="domain" description="CCHC-type" evidence="3">
    <location>
        <begin position="152"/>
        <end position="167"/>
    </location>
</feature>
<name>A0A833SJZ1_PHYIN</name>
<evidence type="ECO:0000259" key="3">
    <source>
        <dbReference type="PROSITE" id="PS50158"/>
    </source>
</evidence>
<comment type="caution">
    <text evidence="4">The sequence shown here is derived from an EMBL/GenBank/DDBJ whole genome shotgun (WGS) entry which is preliminary data.</text>
</comment>
<evidence type="ECO:0000256" key="2">
    <source>
        <dbReference type="SAM" id="MobiDB-lite"/>
    </source>
</evidence>
<dbReference type="GO" id="GO:0008270">
    <property type="term" value="F:zinc ion binding"/>
    <property type="evidence" value="ECO:0007669"/>
    <property type="project" value="UniProtKB-KW"/>
</dbReference>
<protein>
    <submittedName>
        <fullName evidence="4">Gag-polypeptide of LTR copia-type</fullName>
    </submittedName>
</protein>
<evidence type="ECO:0000313" key="4">
    <source>
        <dbReference type="EMBL" id="KAF4033579.1"/>
    </source>
</evidence>
<organism evidence="4 5">
    <name type="scientific">Phytophthora infestans</name>
    <name type="common">Potato late blight agent</name>
    <name type="synonym">Botrytis infestans</name>
    <dbReference type="NCBI Taxonomy" id="4787"/>
    <lineage>
        <taxon>Eukaryota</taxon>
        <taxon>Sar</taxon>
        <taxon>Stramenopiles</taxon>
        <taxon>Oomycota</taxon>
        <taxon>Peronosporomycetes</taxon>
        <taxon>Peronosporales</taxon>
        <taxon>Peronosporaceae</taxon>
        <taxon>Phytophthora</taxon>
    </lineage>
</organism>
<dbReference type="SUPFAM" id="SSF57756">
    <property type="entry name" value="Retrovirus zinc finger-like domains"/>
    <property type="match status" value="1"/>
</dbReference>
<keyword evidence="5" id="KW-1185">Reference proteome</keyword>
<keyword evidence="1" id="KW-0863">Zinc-finger</keyword>
<dbReference type="PROSITE" id="PS50158">
    <property type="entry name" value="ZF_CCHC"/>
    <property type="match status" value="1"/>
</dbReference>
<feature type="compositionally biased region" description="Polar residues" evidence="2">
    <location>
        <begin position="203"/>
        <end position="212"/>
    </location>
</feature>
<dbReference type="AlphaFoldDB" id="A0A833SJZ1"/>
<dbReference type="Gene3D" id="4.10.60.10">
    <property type="entry name" value="Zinc finger, CCHC-type"/>
    <property type="match status" value="1"/>
</dbReference>
<dbReference type="InterPro" id="IPR001878">
    <property type="entry name" value="Znf_CCHC"/>
</dbReference>
<dbReference type="Proteomes" id="UP000602510">
    <property type="component" value="Unassembled WGS sequence"/>
</dbReference>
<dbReference type="Pfam" id="PF14223">
    <property type="entry name" value="Retrotran_gag_2"/>
    <property type="match status" value="1"/>
</dbReference>
<sequence>MEIAFEDKNVLEYASGTKTLASNATDGEKSKFKEGQVKVKQTIMSSLSMELGQQVMMKKTLTEMWKYLMDTYEGTTNAAPRTNQEIIMYNKLQAAKCKPNWDVRLHVNNMFLIKEQLAAINADSSGISTKTELPEKAAAIATKKWDQQQSNCFRCHKPGHQQKDCPKKSLTSTNAPKAKQATYTKRLEKGENPKQSMAPVVPEQTSPVSAPDTSADPVPVTTATPDI</sequence>
<reference evidence="4" key="1">
    <citation type="submission" date="2020-04" db="EMBL/GenBank/DDBJ databases">
        <title>Hybrid Assembly of Korean Phytophthora infestans isolates.</title>
        <authorList>
            <person name="Prokchorchik M."/>
            <person name="Lee Y."/>
            <person name="Seo J."/>
            <person name="Cho J.-H."/>
            <person name="Park Y.-E."/>
            <person name="Jang D.-C."/>
            <person name="Im J.-S."/>
            <person name="Choi J.-G."/>
            <person name="Park H.-J."/>
            <person name="Lee G.-B."/>
            <person name="Lee Y.-G."/>
            <person name="Hong S.-Y."/>
            <person name="Cho K."/>
            <person name="Sohn K.H."/>
        </authorList>
    </citation>
    <scope>NUCLEOTIDE SEQUENCE</scope>
    <source>
        <strain evidence="4">KR_1_A1</strain>
    </source>
</reference>
<keyword evidence="1" id="KW-0479">Metal-binding</keyword>
<evidence type="ECO:0000256" key="1">
    <source>
        <dbReference type="PROSITE-ProRule" id="PRU00047"/>
    </source>
</evidence>
<gene>
    <name evidence="4" type="ORF">GN244_ATG14505</name>
</gene>
<dbReference type="InterPro" id="IPR036875">
    <property type="entry name" value="Znf_CCHC_sf"/>
</dbReference>